<accession>A0A975GPB7</accession>
<evidence type="ECO:0000313" key="1">
    <source>
        <dbReference type="EMBL" id="QTA88635.1"/>
    </source>
</evidence>
<protein>
    <submittedName>
        <fullName evidence="1">Uncharacterized protein</fullName>
    </submittedName>
</protein>
<proteinExistence type="predicted"/>
<name>A0A975GPB7_9BACT</name>
<reference evidence="1" key="1">
    <citation type="journal article" date="2021" name="Microb. Physiol.">
        <title>Proteogenomic Insights into the Physiology of Marine, Sulfate-Reducing, Filamentous Desulfonema limicola and Desulfonema magnum.</title>
        <authorList>
            <person name="Schnaars V."/>
            <person name="Wohlbrand L."/>
            <person name="Scheve S."/>
            <person name="Hinrichs C."/>
            <person name="Reinhardt R."/>
            <person name="Rabus R."/>
        </authorList>
    </citation>
    <scope>NUCLEOTIDE SEQUENCE</scope>
    <source>
        <strain evidence="1">4be13</strain>
    </source>
</reference>
<organism evidence="1 2">
    <name type="scientific">Desulfonema magnum</name>
    <dbReference type="NCBI Taxonomy" id="45655"/>
    <lineage>
        <taxon>Bacteria</taxon>
        <taxon>Pseudomonadati</taxon>
        <taxon>Thermodesulfobacteriota</taxon>
        <taxon>Desulfobacteria</taxon>
        <taxon>Desulfobacterales</taxon>
        <taxon>Desulfococcaceae</taxon>
        <taxon>Desulfonema</taxon>
    </lineage>
</organism>
<sequence length="48" mass="5678">MIFELFKSNFALIKHNDQVFFVIDSLNNKISTGLEAYNKYPPFYALKF</sequence>
<evidence type="ECO:0000313" key="2">
    <source>
        <dbReference type="Proteomes" id="UP000663722"/>
    </source>
</evidence>
<gene>
    <name evidence="1" type="ORF">dnm_046820</name>
</gene>
<keyword evidence="2" id="KW-1185">Reference proteome</keyword>
<dbReference type="AlphaFoldDB" id="A0A975GPB7"/>
<dbReference type="Proteomes" id="UP000663722">
    <property type="component" value="Chromosome"/>
</dbReference>
<dbReference type="KEGG" id="dmm:dnm_046820"/>
<dbReference type="EMBL" id="CP061800">
    <property type="protein sequence ID" value="QTA88635.1"/>
    <property type="molecule type" value="Genomic_DNA"/>
</dbReference>